<name>A0A445DJA1_ARAHY</name>
<feature type="coiled-coil region" evidence="7">
    <location>
        <begin position="46"/>
        <end position="101"/>
    </location>
</feature>
<evidence type="ECO:0008006" key="11">
    <source>
        <dbReference type="Google" id="ProtNLM"/>
    </source>
</evidence>
<evidence type="ECO:0000256" key="2">
    <source>
        <dbReference type="ARBA" id="ARBA00008825"/>
    </source>
</evidence>
<evidence type="ECO:0000313" key="9">
    <source>
        <dbReference type="EMBL" id="RYR63271.1"/>
    </source>
</evidence>
<dbReference type="Proteomes" id="UP000289738">
    <property type="component" value="Chromosome A04"/>
</dbReference>
<comment type="subcellular location">
    <subcellularLocation>
        <location evidence="1">Cytoplasm</location>
        <location evidence="1">Cytoskeleton</location>
    </subcellularLocation>
</comment>
<evidence type="ECO:0000313" key="10">
    <source>
        <dbReference type="Proteomes" id="UP000289738"/>
    </source>
</evidence>
<dbReference type="Pfam" id="PF07058">
    <property type="entry name" value="MAP70"/>
    <property type="match status" value="1"/>
</dbReference>
<feature type="region of interest" description="Disordered" evidence="8">
    <location>
        <begin position="420"/>
        <end position="439"/>
    </location>
</feature>
<evidence type="ECO:0000256" key="4">
    <source>
        <dbReference type="ARBA" id="ARBA00022701"/>
    </source>
</evidence>
<keyword evidence="10" id="KW-1185">Reference proteome</keyword>
<evidence type="ECO:0000256" key="7">
    <source>
        <dbReference type="SAM" id="Coils"/>
    </source>
</evidence>
<dbReference type="PANTHER" id="PTHR31246:SF5">
    <property type="entry name" value="MICROTUBULE-ASSOCIATED PROTEIN 70-5"/>
    <property type="match status" value="1"/>
</dbReference>
<proteinExistence type="inferred from homology"/>
<dbReference type="GO" id="GO:0007010">
    <property type="term" value="P:cytoskeleton organization"/>
    <property type="evidence" value="ECO:0007669"/>
    <property type="project" value="InterPro"/>
</dbReference>
<dbReference type="GO" id="GO:0005874">
    <property type="term" value="C:microtubule"/>
    <property type="evidence" value="ECO:0007669"/>
    <property type="project" value="UniProtKB-KW"/>
</dbReference>
<keyword evidence="5 7" id="KW-0175">Coiled coil</keyword>
<evidence type="ECO:0000256" key="3">
    <source>
        <dbReference type="ARBA" id="ARBA00022490"/>
    </source>
</evidence>
<dbReference type="STRING" id="3818.A0A445DJA1"/>
<feature type="coiled-coil region" evidence="7">
    <location>
        <begin position="128"/>
        <end position="306"/>
    </location>
</feature>
<dbReference type="InterPro" id="IPR009768">
    <property type="entry name" value="MAP70"/>
</dbReference>
<accession>A0A445DJA1</accession>
<comment type="similarity">
    <text evidence="2">Belongs to the MAP70 family.</text>
</comment>
<gene>
    <name evidence="9" type="ORF">Ahy_A04g021070</name>
</gene>
<dbReference type="AlphaFoldDB" id="A0A445DJA1"/>
<keyword evidence="4" id="KW-0493">Microtubule</keyword>
<feature type="compositionally biased region" description="Basic and acidic residues" evidence="8">
    <location>
        <begin position="499"/>
        <end position="518"/>
    </location>
</feature>
<organism evidence="9 10">
    <name type="scientific">Arachis hypogaea</name>
    <name type="common">Peanut</name>
    <dbReference type="NCBI Taxonomy" id="3818"/>
    <lineage>
        <taxon>Eukaryota</taxon>
        <taxon>Viridiplantae</taxon>
        <taxon>Streptophyta</taxon>
        <taxon>Embryophyta</taxon>
        <taxon>Tracheophyta</taxon>
        <taxon>Spermatophyta</taxon>
        <taxon>Magnoliopsida</taxon>
        <taxon>eudicotyledons</taxon>
        <taxon>Gunneridae</taxon>
        <taxon>Pentapetalae</taxon>
        <taxon>rosids</taxon>
        <taxon>fabids</taxon>
        <taxon>Fabales</taxon>
        <taxon>Fabaceae</taxon>
        <taxon>Papilionoideae</taxon>
        <taxon>50 kb inversion clade</taxon>
        <taxon>dalbergioids sensu lato</taxon>
        <taxon>Dalbergieae</taxon>
        <taxon>Pterocarpus clade</taxon>
        <taxon>Arachis</taxon>
    </lineage>
</organism>
<evidence type="ECO:0000256" key="5">
    <source>
        <dbReference type="ARBA" id="ARBA00023054"/>
    </source>
</evidence>
<keyword evidence="3" id="KW-0963">Cytoplasm</keyword>
<keyword evidence="6" id="KW-0206">Cytoskeleton</keyword>
<comment type="caution">
    <text evidence="9">The sequence shown here is derived from an EMBL/GenBank/DDBJ whole genome shotgun (WGS) entry which is preliminary data.</text>
</comment>
<evidence type="ECO:0000256" key="6">
    <source>
        <dbReference type="ARBA" id="ARBA00023212"/>
    </source>
</evidence>
<dbReference type="GO" id="GO:0008017">
    <property type="term" value="F:microtubule binding"/>
    <property type="evidence" value="ECO:0007669"/>
    <property type="project" value="InterPro"/>
</dbReference>
<feature type="compositionally biased region" description="Polar residues" evidence="8">
    <location>
        <begin position="342"/>
        <end position="373"/>
    </location>
</feature>
<dbReference type="PANTHER" id="PTHR31246">
    <property type="entry name" value="MICROTUBULE-ASSOCIATED PROTEIN 70-2"/>
    <property type="match status" value="1"/>
</dbReference>
<evidence type="ECO:0000256" key="1">
    <source>
        <dbReference type="ARBA" id="ARBA00004245"/>
    </source>
</evidence>
<sequence length="529" mass="60220">MVTLGELNGEEEVPLVQHNPLVLEINGFQNQLIEKGKELATCQGEVKALRATEALKDKAIEELRNEVSKLDQKLRTTENHLKDKNLEIKKLTEEKKDALAAQYAAEAALRRVHLDQKDDDYIPFESVITPLEDEIKLYKNEIKALQEDKKALERLTKSKELALLEAERILRSALERALIVEEEENKILEKTHRQKIMEVEKLSQTIHELEEVILASGTTANAVRDYKRQISELQEEKRTLERELARVKVSANRVATVVANEWKDEKDKVMPVRQWLEERRIMQAEMQRLKEKLAISERTAKAESQLKDKLKLRLKTLEEGLKQFGESPKTEKSSILSFLATNSGVRSRSTSQPRGSSVGSSLFQKPSMKNNTDIAAGNLGQGGTTKRKHGSVENVLKKGIWARSKVGDSSEKENEMQVNNTGMNLDSCNNEREADDSKTKDDMVSGFLYDRLQKEVISLRKFCGVKESSLQTKDEEIKMLTKKVDALTKAMEVECKKMRREAAVREKEATPTKSEINRRNRSSTPLKGR</sequence>
<reference evidence="9 10" key="1">
    <citation type="submission" date="2019-01" db="EMBL/GenBank/DDBJ databases">
        <title>Sequencing of cultivated peanut Arachis hypogaea provides insights into genome evolution and oil improvement.</title>
        <authorList>
            <person name="Chen X."/>
        </authorList>
    </citation>
    <scope>NUCLEOTIDE SEQUENCE [LARGE SCALE GENOMIC DNA]</scope>
    <source>
        <strain evidence="10">cv. Fuhuasheng</strain>
        <tissue evidence="9">Leaves</tissue>
    </source>
</reference>
<feature type="region of interest" description="Disordered" evidence="8">
    <location>
        <begin position="499"/>
        <end position="529"/>
    </location>
</feature>
<dbReference type="EMBL" id="SDMP01000004">
    <property type="protein sequence ID" value="RYR63271.1"/>
    <property type="molecule type" value="Genomic_DNA"/>
</dbReference>
<protein>
    <recommendedName>
        <fullName evidence="11">Microtubule-associated protein 70-5</fullName>
    </recommendedName>
</protein>
<feature type="region of interest" description="Disordered" evidence="8">
    <location>
        <begin position="342"/>
        <end position="391"/>
    </location>
</feature>
<evidence type="ECO:0000256" key="8">
    <source>
        <dbReference type="SAM" id="MobiDB-lite"/>
    </source>
</evidence>
<feature type="compositionally biased region" description="Basic and acidic residues" evidence="8">
    <location>
        <begin position="429"/>
        <end position="439"/>
    </location>
</feature>